<keyword evidence="3" id="KW-1185">Reference proteome</keyword>
<keyword evidence="1" id="KW-1133">Transmembrane helix</keyword>
<protein>
    <submittedName>
        <fullName evidence="2">Uncharacterized protein</fullName>
    </submittedName>
</protein>
<name>A0A8C9BI74_PHOSS</name>
<feature type="transmembrane region" description="Helical" evidence="1">
    <location>
        <begin position="50"/>
        <end position="73"/>
    </location>
</feature>
<reference evidence="2" key="1">
    <citation type="submission" date="2019-08" db="EMBL/GenBank/DDBJ databases">
        <title>Phocoena sinus (Vaquita) genome, mPhoSin1, primary haplotype.</title>
        <authorList>
            <person name="Morin P."/>
            <person name="Mountcastle J."/>
            <person name="Fungtammasan C."/>
            <person name="Rhie A."/>
            <person name="Rojas-Bracho L."/>
            <person name="Smith C.R."/>
            <person name="Taylor B.L."/>
            <person name="Gulland F.M.D."/>
            <person name="Musser W."/>
            <person name="Houck M."/>
            <person name="Haase B."/>
            <person name="Paez S."/>
            <person name="Howe K."/>
            <person name="Torrance J."/>
            <person name="Formenti G."/>
            <person name="Phillippy A."/>
            <person name="Ryder O."/>
            <person name="Jarvis E.D."/>
            <person name="Fedrigo O."/>
        </authorList>
    </citation>
    <scope>NUCLEOTIDE SEQUENCE [LARGE SCALE GENOMIC DNA]</scope>
</reference>
<reference evidence="2" key="2">
    <citation type="submission" date="2025-08" db="UniProtKB">
        <authorList>
            <consortium name="Ensembl"/>
        </authorList>
    </citation>
    <scope>IDENTIFICATION</scope>
</reference>
<proteinExistence type="predicted"/>
<keyword evidence="1" id="KW-0812">Transmembrane</keyword>
<organism evidence="2 3">
    <name type="scientific">Phocoena sinus</name>
    <name type="common">Vaquita</name>
    <dbReference type="NCBI Taxonomy" id="42100"/>
    <lineage>
        <taxon>Eukaryota</taxon>
        <taxon>Metazoa</taxon>
        <taxon>Chordata</taxon>
        <taxon>Craniata</taxon>
        <taxon>Vertebrata</taxon>
        <taxon>Euteleostomi</taxon>
        <taxon>Mammalia</taxon>
        <taxon>Eutheria</taxon>
        <taxon>Laurasiatheria</taxon>
        <taxon>Artiodactyla</taxon>
        <taxon>Whippomorpha</taxon>
        <taxon>Cetacea</taxon>
        <taxon>Odontoceti</taxon>
        <taxon>Phocoenidae</taxon>
        <taxon>Phocoena</taxon>
    </lineage>
</organism>
<dbReference type="Ensembl" id="ENSPSNT00000008461.1">
    <property type="protein sequence ID" value="ENSPSNP00000007448.1"/>
    <property type="gene ID" value="ENSPSNG00000005519.1"/>
</dbReference>
<evidence type="ECO:0000256" key="1">
    <source>
        <dbReference type="SAM" id="Phobius"/>
    </source>
</evidence>
<dbReference type="AlphaFoldDB" id="A0A8C9BI74"/>
<dbReference type="Proteomes" id="UP000694554">
    <property type="component" value="Chromosome 1"/>
</dbReference>
<feature type="transmembrane region" description="Helical" evidence="1">
    <location>
        <begin position="20"/>
        <end position="38"/>
    </location>
</feature>
<keyword evidence="1" id="KW-0472">Membrane</keyword>
<evidence type="ECO:0000313" key="2">
    <source>
        <dbReference type="Ensembl" id="ENSPSNP00000007448.1"/>
    </source>
</evidence>
<sequence length="122" mass="14097">MLNIFSRAYLSFACSLWRGVQIFCLVLNWALCFLILSFDSSLCILDTNPLLDMCFAGIFSQSFACFFILLTASLVEQRFLILIKSNLSVFSFVDCAFTDMSQRFSAMLYSKYFLFLHFTFTL</sequence>
<accession>A0A8C9BI74</accession>
<reference evidence="2" key="3">
    <citation type="submission" date="2025-09" db="UniProtKB">
        <authorList>
            <consortium name="Ensembl"/>
        </authorList>
    </citation>
    <scope>IDENTIFICATION</scope>
</reference>
<evidence type="ECO:0000313" key="3">
    <source>
        <dbReference type="Proteomes" id="UP000694554"/>
    </source>
</evidence>